<protein>
    <submittedName>
        <fullName evidence="3">Tripartite tricarboxylate transporter TctB family protein</fullName>
    </submittedName>
</protein>
<dbReference type="AlphaFoldDB" id="A0A939EPE0"/>
<feature type="transmembrane region" description="Helical" evidence="1">
    <location>
        <begin position="12"/>
        <end position="29"/>
    </location>
</feature>
<keyword evidence="1" id="KW-1133">Transmembrane helix</keyword>
<dbReference type="InterPro" id="IPR009936">
    <property type="entry name" value="DUF1468"/>
</dbReference>
<dbReference type="Proteomes" id="UP000664779">
    <property type="component" value="Unassembled WGS sequence"/>
</dbReference>
<proteinExistence type="predicted"/>
<name>A0A939EPE0_9HYPH</name>
<dbReference type="EMBL" id="JAFLNF010000006">
    <property type="protein sequence ID" value="MBO0346316.1"/>
    <property type="molecule type" value="Genomic_DNA"/>
</dbReference>
<feature type="transmembrane region" description="Helical" evidence="1">
    <location>
        <begin position="85"/>
        <end position="101"/>
    </location>
</feature>
<evidence type="ECO:0000256" key="1">
    <source>
        <dbReference type="SAM" id="Phobius"/>
    </source>
</evidence>
<feature type="transmembrane region" description="Helical" evidence="1">
    <location>
        <begin position="107"/>
        <end position="123"/>
    </location>
</feature>
<evidence type="ECO:0000313" key="4">
    <source>
        <dbReference type="Proteomes" id="UP000664779"/>
    </source>
</evidence>
<dbReference type="RefSeq" id="WP_206941892.1">
    <property type="nucleotide sequence ID" value="NZ_JAFLNF010000006.1"/>
</dbReference>
<accession>A0A939EPE0</accession>
<feature type="transmembrane region" description="Helical" evidence="1">
    <location>
        <begin position="130"/>
        <end position="153"/>
    </location>
</feature>
<feature type="domain" description="DUF1468" evidence="2">
    <location>
        <begin position="12"/>
        <end position="154"/>
    </location>
</feature>
<keyword evidence="1" id="KW-0472">Membrane</keyword>
<sequence length="154" mass="16920">MTVVRQYKADLWIGGGLCAFCAFAAWRTLNIKQVVSPTMAGPSFVPWLMVVVIAVLALCLIFRGLRRAQMAGAGRSMSLPDRRSLLRIAAFVVLLVGYAGAFYPVGYIPSTLVAFVIGLWLIGERKIWVLVGFPVVMTCAVYFGFTELLSVWLP</sequence>
<comment type="caution">
    <text evidence="3">The sequence shown here is derived from an EMBL/GenBank/DDBJ whole genome shotgun (WGS) entry which is preliminary data.</text>
</comment>
<organism evidence="3 4">
    <name type="scientific">Roseibium limicola</name>
    <dbReference type="NCBI Taxonomy" id="2816037"/>
    <lineage>
        <taxon>Bacteria</taxon>
        <taxon>Pseudomonadati</taxon>
        <taxon>Pseudomonadota</taxon>
        <taxon>Alphaproteobacteria</taxon>
        <taxon>Hyphomicrobiales</taxon>
        <taxon>Stappiaceae</taxon>
        <taxon>Roseibium</taxon>
    </lineage>
</organism>
<feature type="transmembrane region" description="Helical" evidence="1">
    <location>
        <begin position="44"/>
        <end position="65"/>
    </location>
</feature>
<dbReference type="Pfam" id="PF07331">
    <property type="entry name" value="TctB"/>
    <property type="match status" value="1"/>
</dbReference>
<reference evidence="3" key="1">
    <citation type="submission" date="2021-03" db="EMBL/GenBank/DDBJ databases">
        <title>Roseibium sp. CAU 1637 isolated from Incheon.</title>
        <authorList>
            <person name="Kim W."/>
        </authorList>
    </citation>
    <scope>NUCLEOTIDE SEQUENCE</scope>
    <source>
        <strain evidence="3">CAU 1637</strain>
    </source>
</reference>
<keyword evidence="4" id="KW-1185">Reference proteome</keyword>
<gene>
    <name evidence="3" type="ORF">J0X15_13870</name>
</gene>
<evidence type="ECO:0000313" key="3">
    <source>
        <dbReference type="EMBL" id="MBO0346316.1"/>
    </source>
</evidence>
<keyword evidence="1" id="KW-0812">Transmembrane</keyword>
<evidence type="ECO:0000259" key="2">
    <source>
        <dbReference type="Pfam" id="PF07331"/>
    </source>
</evidence>